<dbReference type="RefSeq" id="WP_134171110.1">
    <property type="nucleotide sequence ID" value="NZ_SODD01000050.1"/>
</dbReference>
<dbReference type="Proteomes" id="UP000294743">
    <property type="component" value="Unassembled WGS sequence"/>
</dbReference>
<evidence type="ECO:0000313" key="2">
    <source>
        <dbReference type="Proteomes" id="UP000294743"/>
    </source>
</evidence>
<dbReference type="AlphaFoldDB" id="A0A4R7ZAL0"/>
<reference evidence="1 2" key="1">
    <citation type="submission" date="2019-03" db="EMBL/GenBank/DDBJ databases">
        <title>Genomic Encyclopedia of Type Strains, Phase IV (KMG-IV): sequencing the most valuable type-strain genomes for metagenomic binning, comparative biology and taxonomic classification.</title>
        <authorList>
            <person name="Goeker M."/>
        </authorList>
    </citation>
    <scope>NUCLEOTIDE SEQUENCE [LARGE SCALE GENOMIC DNA]</scope>
    <source>
        <strain evidence="1 2">DSM 28867</strain>
    </source>
</reference>
<organism evidence="1 2">
    <name type="scientific">Breznakia blatticola</name>
    <dbReference type="NCBI Taxonomy" id="1754012"/>
    <lineage>
        <taxon>Bacteria</taxon>
        <taxon>Bacillati</taxon>
        <taxon>Bacillota</taxon>
        <taxon>Erysipelotrichia</taxon>
        <taxon>Erysipelotrichales</taxon>
        <taxon>Erysipelotrichaceae</taxon>
        <taxon>Breznakia</taxon>
    </lineage>
</organism>
<comment type="caution">
    <text evidence="1">The sequence shown here is derived from an EMBL/GenBank/DDBJ whole genome shotgun (WGS) entry which is preliminary data.</text>
</comment>
<dbReference type="EMBL" id="SODD01000050">
    <property type="protein sequence ID" value="TDW13109.1"/>
    <property type="molecule type" value="Genomic_DNA"/>
</dbReference>
<name>A0A4R7ZAL0_9FIRM</name>
<sequence length="62" mass="7636">MKKFIMKALAFNENLYNQIADMHSINDYDFELTLKKKIHYYPKYDHPTMYVKDYPKRKSQNN</sequence>
<accession>A0A4R7ZAL0</accession>
<keyword evidence="2" id="KW-1185">Reference proteome</keyword>
<proteinExistence type="predicted"/>
<evidence type="ECO:0000313" key="1">
    <source>
        <dbReference type="EMBL" id="TDW13109.1"/>
    </source>
</evidence>
<gene>
    <name evidence="1" type="ORF">EDD63_15015</name>
</gene>
<protein>
    <submittedName>
        <fullName evidence="1">Uncharacterized protein</fullName>
    </submittedName>
</protein>